<dbReference type="PROSITE" id="PS51352">
    <property type="entry name" value="THIOREDOXIN_2"/>
    <property type="match status" value="1"/>
</dbReference>
<dbReference type="STRING" id="325777.GW15_0218190"/>
<name>A0A098PUU2_9XANT</name>
<dbReference type="InterPro" id="IPR036249">
    <property type="entry name" value="Thioredoxin-like_sf"/>
</dbReference>
<evidence type="ECO:0000313" key="3">
    <source>
        <dbReference type="Proteomes" id="UP000028012"/>
    </source>
</evidence>
<proteinExistence type="predicted"/>
<gene>
    <name evidence="2" type="ORF">GW15_0218190</name>
</gene>
<dbReference type="Gene3D" id="3.40.30.10">
    <property type="entry name" value="Glutaredoxin"/>
    <property type="match status" value="1"/>
</dbReference>
<dbReference type="RefSeq" id="WP_042824026.1">
    <property type="nucleotide sequence ID" value="NZ_CP053649.1"/>
</dbReference>
<dbReference type="GeneID" id="58004815"/>
<evidence type="ECO:0000313" key="2">
    <source>
        <dbReference type="EMBL" id="KGE50874.1"/>
    </source>
</evidence>
<dbReference type="eggNOG" id="COG0526">
    <property type="taxonomic scope" value="Bacteria"/>
</dbReference>
<dbReference type="PROSITE" id="PS51257">
    <property type="entry name" value="PROKAR_LIPOPROTEIN"/>
    <property type="match status" value="1"/>
</dbReference>
<dbReference type="InterPro" id="IPR051099">
    <property type="entry name" value="AGR/TXD"/>
</dbReference>
<dbReference type="Proteomes" id="UP000028012">
    <property type="component" value="Unassembled WGS sequence"/>
</dbReference>
<reference evidence="2 3" key="1">
    <citation type="submission" date="2014-09" db="EMBL/GenBank/DDBJ databases">
        <title>A draft genome sequence for Xanthomonas axonopodis pv. vasculorum NCPPB 900.</title>
        <authorList>
            <person name="Harrison J."/>
            <person name="Studholme D.J."/>
        </authorList>
    </citation>
    <scope>NUCLEOTIDE SEQUENCE [LARGE SCALE GENOMIC DNA]</scope>
    <source>
        <strain evidence="2 3">NCPPB 900</strain>
    </source>
</reference>
<accession>A0A098PUU2</accession>
<evidence type="ECO:0000256" key="1">
    <source>
        <dbReference type="ARBA" id="ARBA00022729"/>
    </source>
</evidence>
<dbReference type="InterPro" id="IPR013766">
    <property type="entry name" value="Thioredoxin_domain"/>
</dbReference>
<dbReference type="PANTHER" id="PTHR15337">
    <property type="entry name" value="ANTERIOR GRADIENT PROTEIN-RELATED"/>
    <property type="match status" value="1"/>
</dbReference>
<dbReference type="HOGENOM" id="CLU_022172_0_0_6"/>
<dbReference type="EMBL" id="JPHD02000115">
    <property type="protein sequence ID" value="KGE50874.1"/>
    <property type="molecule type" value="Genomic_DNA"/>
</dbReference>
<comment type="caution">
    <text evidence="2">The sequence shown here is derived from an EMBL/GenBank/DDBJ whole genome shotgun (WGS) entry which is preliminary data.</text>
</comment>
<sequence>MSLSPRPASRSVTALLLGLTLLSGCDKSAAPPPARKQATAPAGIAWHEGDLEAAFAEAKQSNKPLLLYWGAAWCPPCNRLKTTLFKDPGFIAQTRSFVAVHLDGDLESAQAWGERFGVKGFPTIIVLRPDRGEITRLSGDADIAHLSEVLRVAASGTRSAKQLLDTAMHHPATLSADDWALLATHAWSMDDQLVDAEHRSEVLHKLSQTAPQPALQRSFALLALEAARTTPAADPSYRKLLDAVLAHPAELYNNLDTLSSVAARLIATASNDPAERLRLSDRFNTAMDKLYADPSLPIVDRLETAGIRIDLARLAQRQPTEPPPHGPPPPLPAEVVKVVRQRVQWAVAAAKTAEERQSTISDAAWMLSEIGDSNEAEQLVMTEVSRSQTPYYYMPRLAAFAEQRGDTKTALSWLEKGYETADAPSTHIAYGVLYVNGLLRLSPEDAAAIEATTSQLIQAVAGQSDEYRERIRERLDKLGAALKAWSKQHPQQGDQMLKRLRRQAQDHCDNKAAQACDKWLR</sequence>
<protein>
    <submittedName>
        <fullName evidence="2">Dihydroneopterin aldolase</fullName>
    </submittedName>
</protein>
<dbReference type="SUPFAM" id="SSF52833">
    <property type="entry name" value="Thioredoxin-like"/>
    <property type="match status" value="1"/>
</dbReference>
<keyword evidence="1" id="KW-0732">Signal</keyword>
<organism evidence="2 3">
    <name type="scientific">Xanthomonas axonopodis pv. vasculorum</name>
    <dbReference type="NCBI Taxonomy" id="325777"/>
    <lineage>
        <taxon>Bacteria</taxon>
        <taxon>Pseudomonadati</taxon>
        <taxon>Pseudomonadota</taxon>
        <taxon>Gammaproteobacteria</taxon>
        <taxon>Lysobacterales</taxon>
        <taxon>Lysobacteraceae</taxon>
        <taxon>Xanthomonas</taxon>
    </lineage>
</organism>
<dbReference type="PANTHER" id="PTHR15337:SF11">
    <property type="entry name" value="THIOREDOXIN DOMAIN-CONTAINING PROTEIN"/>
    <property type="match status" value="1"/>
</dbReference>
<dbReference type="AlphaFoldDB" id="A0A098PUU2"/>
<dbReference type="Pfam" id="PF13899">
    <property type="entry name" value="Thioredoxin_7"/>
    <property type="match status" value="1"/>
</dbReference>